<evidence type="ECO:0000256" key="9">
    <source>
        <dbReference type="ARBA" id="ARBA00023235"/>
    </source>
</evidence>
<dbReference type="AlphaFoldDB" id="A0A2P8DPC9"/>
<dbReference type="PANTHER" id="PTHR10885:SF0">
    <property type="entry name" value="ISOPENTENYL-DIPHOSPHATE DELTA-ISOMERASE"/>
    <property type="match status" value="1"/>
</dbReference>
<dbReference type="Gene3D" id="3.90.79.10">
    <property type="entry name" value="Nucleoside Triphosphate Pyrophosphohydrolase"/>
    <property type="match status" value="1"/>
</dbReference>
<comment type="subcellular location">
    <subcellularLocation>
        <location evidence="10">Cytoplasm</location>
    </subcellularLocation>
</comment>
<evidence type="ECO:0000256" key="2">
    <source>
        <dbReference type="ARBA" id="ARBA00007579"/>
    </source>
</evidence>
<feature type="binding site" evidence="10">
    <location>
        <position position="141"/>
    </location>
    <ligand>
        <name>Mn(2+)</name>
        <dbReference type="ChEBI" id="CHEBI:29035"/>
    </ligand>
</feature>
<feature type="active site" evidence="10 11">
    <location>
        <position position="92"/>
    </location>
</feature>
<keyword evidence="6 10" id="KW-0460">Magnesium</keyword>
<evidence type="ECO:0000256" key="12">
    <source>
        <dbReference type="SAM" id="MobiDB-lite"/>
    </source>
</evidence>
<feature type="region of interest" description="Disordered" evidence="12">
    <location>
        <begin position="1"/>
        <end position="23"/>
    </location>
</feature>
<dbReference type="OrthoDB" id="9809458at2"/>
<feature type="binding site" evidence="10">
    <location>
        <position position="57"/>
    </location>
    <ligand>
        <name>Mn(2+)</name>
        <dbReference type="ChEBI" id="CHEBI:29035"/>
    </ligand>
</feature>
<dbReference type="UniPathway" id="UPA00059">
    <property type="reaction ID" value="UER00104"/>
</dbReference>
<keyword evidence="7 10" id="KW-0464">Manganese</keyword>
<evidence type="ECO:0000256" key="7">
    <source>
        <dbReference type="ARBA" id="ARBA00023211"/>
    </source>
</evidence>
<evidence type="ECO:0000256" key="8">
    <source>
        <dbReference type="ARBA" id="ARBA00023229"/>
    </source>
</evidence>
<comment type="function">
    <text evidence="10">Catalyzes the 1,3-allylic rearrangement of the homoallylic substrate isopentenyl (IPP) to its highly electrophilic allylic isomer, dimethylallyl diphosphate (DMAPP).</text>
</comment>
<evidence type="ECO:0000256" key="11">
    <source>
        <dbReference type="PIRSR" id="PIRSR018427-1"/>
    </source>
</evidence>
<proteinExistence type="inferred from homology"/>
<keyword evidence="9 10" id="KW-0413">Isomerase</keyword>
<comment type="cofactor">
    <cofactor evidence="10">
        <name>Mn(2+)</name>
        <dbReference type="ChEBI" id="CHEBI:29035"/>
    </cofactor>
    <text evidence="10">Binds 1 Mn(2+) ion per subunit.</text>
</comment>
<dbReference type="GO" id="GO:0004452">
    <property type="term" value="F:isopentenyl-diphosphate delta-isomerase activity"/>
    <property type="evidence" value="ECO:0007669"/>
    <property type="project" value="UniProtKB-UniRule"/>
</dbReference>
<dbReference type="PROSITE" id="PS51462">
    <property type="entry name" value="NUDIX"/>
    <property type="match status" value="1"/>
</dbReference>
<dbReference type="GO" id="GO:0050992">
    <property type="term" value="P:dimethylallyl diphosphate biosynthetic process"/>
    <property type="evidence" value="ECO:0007669"/>
    <property type="project" value="UniProtKB-UniRule"/>
</dbReference>
<comment type="pathway">
    <text evidence="1 10">Isoprenoid biosynthesis; dimethylallyl diphosphate biosynthesis; dimethylallyl diphosphate from isopentenyl diphosphate: step 1/1.</text>
</comment>
<comment type="cofactor">
    <cofactor evidence="10">
        <name>Mg(2+)</name>
        <dbReference type="ChEBI" id="CHEBI:18420"/>
    </cofactor>
    <text evidence="10">Binds 1 Mg(2+) ion per subunit. The magnesium ion binds only when substrate is bound.</text>
</comment>
<dbReference type="NCBIfam" id="TIGR02150">
    <property type="entry name" value="IPP_isom_1"/>
    <property type="match status" value="1"/>
</dbReference>
<dbReference type="InterPro" id="IPR056375">
    <property type="entry name" value="Idi_bact"/>
</dbReference>
<dbReference type="InterPro" id="IPR011876">
    <property type="entry name" value="IsopentenylPP_isomerase_typ1"/>
</dbReference>
<dbReference type="PIRSF" id="PIRSF018427">
    <property type="entry name" value="Isopntndiph_ism"/>
    <property type="match status" value="1"/>
</dbReference>
<dbReference type="PANTHER" id="PTHR10885">
    <property type="entry name" value="ISOPENTENYL-DIPHOSPHATE DELTA-ISOMERASE"/>
    <property type="match status" value="1"/>
</dbReference>
<dbReference type="InterPro" id="IPR015797">
    <property type="entry name" value="NUDIX_hydrolase-like_dom_sf"/>
</dbReference>
<name>A0A2P8DPC9_9ACTN</name>
<evidence type="ECO:0000313" key="14">
    <source>
        <dbReference type="EMBL" id="PSK99061.1"/>
    </source>
</evidence>
<dbReference type="InterPro" id="IPR000086">
    <property type="entry name" value="NUDIX_hydrolase_dom"/>
</dbReference>
<sequence>MNSADPGPSGAPDGAADCAADSAADSEAESVVLLDSAHRPSGTAPKATVHHAETPLHLAFSCYVFDPAGRLLATRRSLGKTAWPGVWTNSVCGHPAPGEAAEDAIRRRARQELGLEVHRIRLRLPDFRYRAVDASGVVENEFCPVYEAHATDDPRPEPAEVAQWEWTDWAAFVALADRTPWAISPWAAEQAPLLARAD</sequence>
<dbReference type="Proteomes" id="UP000240542">
    <property type="component" value="Unassembled WGS sequence"/>
</dbReference>
<keyword evidence="4 10" id="KW-0963">Cytoplasm</keyword>
<evidence type="ECO:0000259" key="13">
    <source>
        <dbReference type="PROSITE" id="PS51462"/>
    </source>
</evidence>
<keyword evidence="8 10" id="KW-0414">Isoprene biosynthesis</keyword>
<evidence type="ECO:0000313" key="15">
    <source>
        <dbReference type="Proteomes" id="UP000240542"/>
    </source>
</evidence>
<dbReference type="EMBL" id="PYGA01000004">
    <property type="protein sequence ID" value="PSK99061.1"/>
    <property type="molecule type" value="Genomic_DNA"/>
</dbReference>
<dbReference type="SUPFAM" id="SSF55811">
    <property type="entry name" value="Nudix"/>
    <property type="match status" value="1"/>
</dbReference>
<comment type="catalytic activity">
    <reaction evidence="10">
        <text>isopentenyl diphosphate = dimethylallyl diphosphate</text>
        <dbReference type="Rhea" id="RHEA:23284"/>
        <dbReference type="ChEBI" id="CHEBI:57623"/>
        <dbReference type="ChEBI" id="CHEBI:128769"/>
        <dbReference type="EC" id="5.3.3.2"/>
    </reaction>
</comment>
<dbReference type="FunFam" id="3.90.79.10:FF:000009">
    <property type="entry name" value="Isopentenyl-diphosphate Delta-isomerase"/>
    <property type="match status" value="1"/>
</dbReference>
<protein>
    <recommendedName>
        <fullName evidence="3 10">Isopentenyl-diphosphate Delta-isomerase</fullName>
        <shortName evidence="10">IPP isomerase</shortName>
        <ecNumber evidence="3 10">5.3.3.2</ecNumber>
    </recommendedName>
    <alternativeName>
        <fullName evidence="10">IPP:DMAPP isomerase</fullName>
    </alternativeName>
    <alternativeName>
        <fullName evidence="10">Isopentenyl pyrophosphate isomerase</fullName>
    </alternativeName>
</protein>
<evidence type="ECO:0000256" key="5">
    <source>
        <dbReference type="ARBA" id="ARBA00022723"/>
    </source>
</evidence>
<evidence type="ECO:0000256" key="3">
    <source>
        <dbReference type="ARBA" id="ARBA00012057"/>
    </source>
</evidence>
<dbReference type="RefSeq" id="WP_106582369.1">
    <property type="nucleotide sequence ID" value="NZ_PYGA01000004.1"/>
</dbReference>
<evidence type="ECO:0000256" key="10">
    <source>
        <dbReference type="HAMAP-Rule" id="MF_00202"/>
    </source>
</evidence>
<feature type="binding site" evidence="10">
    <location>
        <position position="50"/>
    </location>
    <ligand>
        <name>Mn(2+)</name>
        <dbReference type="ChEBI" id="CHEBI:29035"/>
    </ligand>
</feature>
<dbReference type="HAMAP" id="MF_00202">
    <property type="entry name" value="Idi"/>
    <property type="match status" value="1"/>
</dbReference>
<organism evidence="14 15">
    <name type="scientific">Murinocardiopsis flavida</name>
    <dbReference type="NCBI Taxonomy" id="645275"/>
    <lineage>
        <taxon>Bacteria</taxon>
        <taxon>Bacillati</taxon>
        <taxon>Actinomycetota</taxon>
        <taxon>Actinomycetes</taxon>
        <taxon>Streptosporangiales</taxon>
        <taxon>Nocardiopsidaceae</taxon>
        <taxon>Murinocardiopsis</taxon>
    </lineage>
</organism>
<feature type="binding site" evidence="10">
    <location>
        <position position="112"/>
    </location>
    <ligand>
        <name>Mg(2+)</name>
        <dbReference type="ChEBI" id="CHEBI:18420"/>
    </ligand>
</feature>
<dbReference type="CDD" id="cd02885">
    <property type="entry name" value="NUDIX_IPP_Isomerase"/>
    <property type="match status" value="1"/>
</dbReference>
<feature type="binding site" evidence="10">
    <location>
        <position position="94"/>
    </location>
    <ligand>
        <name>Mn(2+)</name>
        <dbReference type="ChEBI" id="CHEBI:29035"/>
    </ligand>
</feature>
<evidence type="ECO:0000256" key="4">
    <source>
        <dbReference type="ARBA" id="ARBA00022490"/>
    </source>
</evidence>
<keyword evidence="15" id="KW-1185">Reference proteome</keyword>
<gene>
    <name evidence="10" type="primary">idi</name>
    <name evidence="14" type="ORF">CLV63_104285</name>
</gene>
<evidence type="ECO:0000256" key="6">
    <source>
        <dbReference type="ARBA" id="ARBA00022842"/>
    </source>
</evidence>
<comment type="similarity">
    <text evidence="2 10">Belongs to the IPP isomerase type 1 family.</text>
</comment>
<dbReference type="EC" id="5.3.3.2" evidence="3 10"/>
<dbReference type="GO" id="GO:0005737">
    <property type="term" value="C:cytoplasm"/>
    <property type="evidence" value="ECO:0007669"/>
    <property type="project" value="UniProtKB-SubCell"/>
</dbReference>
<dbReference type="Pfam" id="PF00293">
    <property type="entry name" value="NUDIX"/>
    <property type="match status" value="1"/>
</dbReference>
<accession>A0A2P8DPC9</accession>
<reference evidence="14 15" key="1">
    <citation type="submission" date="2018-03" db="EMBL/GenBank/DDBJ databases">
        <title>Genomic Encyclopedia of Archaeal and Bacterial Type Strains, Phase II (KMG-II): from individual species to whole genera.</title>
        <authorList>
            <person name="Goeker M."/>
        </authorList>
    </citation>
    <scope>NUCLEOTIDE SEQUENCE [LARGE SCALE GENOMIC DNA]</scope>
    <source>
        <strain evidence="14 15">DSM 45312</strain>
    </source>
</reference>
<dbReference type="NCBIfam" id="NF002995">
    <property type="entry name" value="PRK03759.1"/>
    <property type="match status" value="1"/>
</dbReference>
<feature type="domain" description="Nudix hydrolase" evidence="13">
    <location>
        <begin position="55"/>
        <end position="189"/>
    </location>
</feature>
<dbReference type="GO" id="GO:0046872">
    <property type="term" value="F:metal ion binding"/>
    <property type="evidence" value="ECO:0007669"/>
    <property type="project" value="UniProtKB-KW"/>
</dbReference>
<dbReference type="GO" id="GO:0008299">
    <property type="term" value="P:isoprenoid biosynthetic process"/>
    <property type="evidence" value="ECO:0007669"/>
    <property type="project" value="UniProtKB-UniRule"/>
</dbReference>
<comment type="caution">
    <text evidence="14">The sequence shown here is derived from an EMBL/GenBank/DDBJ whole genome shotgun (WGS) entry which is preliminary data.</text>
</comment>
<feature type="binding site" evidence="10">
    <location>
        <position position="139"/>
    </location>
    <ligand>
        <name>Mn(2+)</name>
        <dbReference type="ChEBI" id="CHEBI:29035"/>
    </ligand>
</feature>
<keyword evidence="5 10" id="KW-0479">Metal-binding</keyword>
<evidence type="ECO:0000256" key="1">
    <source>
        <dbReference type="ARBA" id="ARBA00004826"/>
    </source>
</evidence>
<feature type="active site" evidence="10 11">
    <location>
        <position position="141"/>
    </location>
</feature>